<dbReference type="PANTHER" id="PTHR10606">
    <property type="entry name" value="6-PHOSPHOFRUCTO-2-KINASE/FRUCTOSE-2,6-BISPHOSPHATASE"/>
    <property type="match status" value="1"/>
</dbReference>
<dbReference type="Pfam" id="PF00300">
    <property type="entry name" value="His_Phos_1"/>
    <property type="match status" value="1"/>
</dbReference>
<gene>
    <name evidence="2" type="ORF">DILT_LOCUS2610</name>
</gene>
<proteinExistence type="inferred from homology"/>
<dbReference type="EMBL" id="UYRU01042345">
    <property type="protein sequence ID" value="VDK74705.1"/>
    <property type="molecule type" value="Genomic_DNA"/>
</dbReference>
<dbReference type="GO" id="GO:0005829">
    <property type="term" value="C:cytosol"/>
    <property type="evidence" value="ECO:0007669"/>
    <property type="project" value="TreeGrafter"/>
</dbReference>
<evidence type="ECO:0000256" key="1">
    <source>
        <dbReference type="ARBA" id="ARBA00008408"/>
    </source>
</evidence>
<name>A0A3P6T2M6_DIBLA</name>
<dbReference type="GO" id="GO:0006003">
    <property type="term" value="P:fructose 2,6-bisphosphate metabolic process"/>
    <property type="evidence" value="ECO:0007669"/>
    <property type="project" value="InterPro"/>
</dbReference>
<keyword evidence="3" id="KW-1185">Reference proteome</keyword>
<reference evidence="2 3" key="1">
    <citation type="submission" date="2018-11" db="EMBL/GenBank/DDBJ databases">
        <authorList>
            <consortium name="Pathogen Informatics"/>
        </authorList>
    </citation>
    <scope>NUCLEOTIDE SEQUENCE [LARGE SCALE GENOMIC DNA]</scope>
</reference>
<dbReference type="AlphaFoldDB" id="A0A3P6T2M6"/>
<dbReference type="PIRSF" id="PIRSF000709">
    <property type="entry name" value="6PFK_2-Ptase"/>
    <property type="match status" value="1"/>
</dbReference>
<accession>A0A3P6T2M6</accession>
<dbReference type="PANTHER" id="PTHR10606:SF44">
    <property type="entry name" value="6-PHOSPHOFRUCTO 2-KINASE_FRUCTOSE 2,6-BISPHOSPHATASE LONG FORM"/>
    <property type="match status" value="1"/>
</dbReference>
<evidence type="ECO:0000313" key="2">
    <source>
        <dbReference type="EMBL" id="VDK74705.1"/>
    </source>
</evidence>
<dbReference type="OrthoDB" id="267323at2759"/>
<dbReference type="GO" id="GO:0004331">
    <property type="term" value="F:fructose-2,6-bisphosphate 2-phosphatase activity"/>
    <property type="evidence" value="ECO:0007669"/>
    <property type="project" value="TreeGrafter"/>
</dbReference>
<dbReference type="InterPro" id="IPR003094">
    <property type="entry name" value="6Pfruct_kin"/>
</dbReference>
<dbReference type="SUPFAM" id="SSF53254">
    <property type="entry name" value="Phosphoglycerate mutase-like"/>
    <property type="match status" value="1"/>
</dbReference>
<comment type="similarity">
    <text evidence="1">In the C-terminal section; belongs to the phosphoglycerate mutase family.</text>
</comment>
<organism evidence="2 3">
    <name type="scientific">Dibothriocephalus latus</name>
    <name type="common">Fish tapeworm</name>
    <name type="synonym">Diphyllobothrium latum</name>
    <dbReference type="NCBI Taxonomy" id="60516"/>
    <lineage>
        <taxon>Eukaryota</taxon>
        <taxon>Metazoa</taxon>
        <taxon>Spiralia</taxon>
        <taxon>Lophotrochozoa</taxon>
        <taxon>Platyhelminthes</taxon>
        <taxon>Cestoda</taxon>
        <taxon>Eucestoda</taxon>
        <taxon>Diphyllobothriidea</taxon>
        <taxon>Diphyllobothriidae</taxon>
        <taxon>Dibothriocephalus</taxon>
    </lineage>
</organism>
<dbReference type="Gene3D" id="3.40.50.1240">
    <property type="entry name" value="Phosphoglycerate mutase-like"/>
    <property type="match status" value="2"/>
</dbReference>
<dbReference type="Proteomes" id="UP000281553">
    <property type="component" value="Unassembled WGS sequence"/>
</dbReference>
<sequence length="140" mass="16621">MDCELRGNVNSRIVYYLMNINVGKRTIYLVRFAQKLGKFVEGEGLTDLKVWTSHFRRTIQTSDFIQCSRLEHWKALDELDASYEDLVARLEPVIMELERQSSIMVICHQAVARCLLAYFLELDKGILIFFFPVLRYFYYY</sequence>
<dbReference type="GO" id="GO:0003873">
    <property type="term" value="F:6-phosphofructo-2-kinase activity"/>
    <property type="evidence" value="ECO:0007669"/>
    <property type="project" value="TreeGrafter"/>
</dbReference>
<dbReference type="InterPro" id="IPR013078">
    <property type="entry name" value="His_Pase_superF_clade-1"/>
</dbReference>
<dbReference type="GO" id="GO:0005524">
    <property type="term" value="F:ATP binding"/>
    <property type="evidence" value="ECO:0007669"/>
    <property type="project" value="InterPro"/>
</dbReference>
<dbReference type="InterPro" id="IPR029033">
    <property type="entry name" value="His_PPase_superfam"/>
</dbReference>
<protein>
    <submittedName>
        <fullName evidence="2">Uncharacterized protein</fullName>
    </submittedName>
</protein>
<dbReference type="CDD" id="cd07067">
    <property type="entry name" value="HP_PGM_like"/>
    <property type="match status" value="1"/>
</dbReference>
<evidence type="ECO:0000313" key="3">
    <source>
        <dbReference type="Proteomes" id="UP000281553"/>
    </source>
</evidence>